<sequence>MRETKRVHCPFCSGLRVFFKAVHPDDPARWLWVCYVCRQHERTVS</sequence>
<organism evidence="2">
    <name type="scientific">uncultured Caudovirales phage</name>
    <dbReference type="NCBI Taxonomy" id="2100421"/>
    <lineage>
        <taxon>Viruses</taxon>
        <taxon>Duplodnaviria</taxon>
        <taxon>Heunggongvirae</taxon>
        <taxon>Uroviricota</taxon>
        <taxon>Caudoviricetes</taxon>
        <taxon>Peduoviridae</taxon>
        <taxon>Maltschvirus</taxon>
        <taxon>Maltschvirus maltsch</taxon>
    </lineage>
</organism>
<evidence type="ECO:0000313" key="3">
    <source>
        <dbReference type="EMBL" id="CAB4212474.1"/>
    </source>
</evidence>
<gene>
    <name evidence="2" type="ORF">UFOVP1331_8</name>
    <name evidence="3" type="ORF">UFOVP1442_5</name>
    <name evidence="4" type="ORF">UFOVP1535_46</name>
    <name evidence="1" type="ORF">UFOVP998_51</name>
</gene>
<evidence type="ECO:0000313" key="2">
    <source>
        <dbReference type="EMBL" id="CAB4198959.1"/>
    </source>
</evidence>
<dbReference type="EMBL" id="LR797287">
    <property type="protein sequence ID" value="CAB4198959.1"/>
    <property type="molecule type" value="Genomic_DNA"/>
</dbReference>
<protein>
    <submittedName>
        <fullName evidence="2">Uncharacterized protein</fullName>
    </submittedName>
</protein>
<reference evidence="2" key="1">
    <citation type="submission" date="2020-05" db="EMBL/GenBank/DDBJ databases">
        <authorList>
            <person name="Chiriac C."/>
            <person name="Salcher M."/>
            <person name="Ghai R."/>
            <person name="Kavagutti S V."/>
        </authorList>
    </citation>
    <scope>NUCLEOTIDE SEQUENCE</scope>
</reference>
<evidence type="ECO:0000313" key="1">
    <source>
        <dbReference type="EMBL" id="CAB4177462.1"/>
    </source>
</evidence>
<proteinExistence type="predicted"/>
<accession>A0A6J5RPF1</accession>
<dbReference type="EMBL" id="LR798380">
    <property type="protein sequence ID" value="CAB5228087.1"/>
    <property type="molecule type" value="Genomic_DNA"/>
</dbReference>
<dbReference type="EMBL" id="LR797391">
    <property type="protein sequence ID" value="CAB4212474.1"/>
    <property type="molecule type" value="Genomic_DNA"/>
</dbReference>
<evidence type="ECO:0000313" key="4">
    <source>
        <dbReference type="EMBL" id="CAB5228087.1"/>
    </source>
</evidence>
<dbReference type="EMBL" id="LR796948">
    <property type="protein sequence ID" value="CAB4177462.1"/>
    <property type="molecule type" value="Genomic_DNA"/>
</dbReference>
<name>A0A6J5RPF1_9CAUD</name>